<evidence type="ECO:0000256" key="1">
    <source>
        <dbReference type="SAM" id="SignalP"/>
    </source>
</evidence>
<dbReference type="EMBL" id="JAGPXF010000008">
    <property type="protein sequence ID" value="KAH7233204.1"/>
    <property type="molecule type" value="Genomic_DNA"/>
</dbReference>
<feature type="chain" id="PRO_5035424554" evidence="1">
    <location>
        <begin position="21"/>
        <end position="196"/>
    </location>
</feature>
<dbReference type="Proteomes" id="UP000813427">
    <property type="component" value="Unassembled WGS sequence"/>
</dbReference>
<keyword evidence="1" id="KW-0732">Signal</keyword>
<evidence type="ECO:0000313" key="2">
    <source>
        <dbReference type="EMBL" id="KAH7233204.1"/>
    </source>
</evidence>
<sequence>MRSNFFVLAIGLLAADSAHADPCQPRRSRPAATYSLAVSGGPFDGANVQGVDQEGSLLLFNPTFSGVQPRSYTLEPATGRLRDVKSGNYICAYYADTATPSGTAMIANCQSFNTGDDKPYNYLNCKIANSQLSCTAALTVCTIDEDTFETICTTPQGNVVLDMFYYQSRRSNGDYWFISSGSPNGYTSINVAAVKQ</sequence>
<gene>
    <name evidence="2" type="ORF">BKA59DRAFT_560063</name>
</gene>
<dbReference type="OrthoDB" id="5105250at2759"/>
<comment type="caution">
    <text evidence="2">The sequence shown here is derived from an EMBL/GenBank/DDBJ whole genome shotgun (WGS) entry which is preliminary data.</text>
</comment>
<dbReference type="AlphaFoldDB" id="A0A8K0W5M7"/>
<name>A0A8K0W5M7_9HYPO</name>
<organism evidence="2 3">
    <name type="scientific">Fusarium tricinctum</name>
    <dbReference type="NCBI Taxonomy" id="61284"/>
    <lineage>
        <taxon>Eukaryota</taxon>
        <taxon>Fungi</taxon>
        <taxon>Dikarya</taxon>
        <taxon>Ascomycota</taxon>
        <taxon>Pezizomycotina</taxon>
        <taxon>Sordariomycetes</taxon>
        <taxon>Hypocreomycetidae</taxon>
        <taxon>Hypocreales</taxon>
        <taxon>Nectriaceae</taxon>
        <taxon>Fusarium</taxon>
        <taxon>Fusarium tricinctum species complex</taxon>
    </lineage>
</organism>
<feature type="signal peptide" evidence="1">
    <location>
        <begin position="1"/>
        <end position="20"/>
    </location>
</feature>
<evidence type="ECO:0000313" key="3">
    <source>
        <dbReference type="Proteomes" id="UP000813427"/>
    </source>
</evidence>
<keyword evidence="3" id="KW-1185">Reference proteome</keyword>
<protein>
    <submittedName>
        <fullName evidence="2">Uncharacterized protein</fullName>
    </submittedName>
</protein>
<accession>A0A8K0W5M7</accession>
<reference evidence="2" key="1">
    <citation type="journal article" date="2021" name="Nat. Commun.">
        <title>Genetic determinants of endophytism in the Arabidopsis root mycobiome.</title>
        <authorList>
            <person name="Mesny F."/>
            <person name="Miyauchi S."/>
            <person name="Thiergart T."/>
            <person name="Pickel B."/>
            <person name="Atanasova L."/>
            <person name="Karlsson M."/>
            <person name="Huettel B."/>
            <person name="Barry K.W."/>
            <person name="Haridas S."/>
            <person name="Chen C."/>
            <person name="Bauer D."/>
            <person name="Andreopoulos W."/>
            <person name="Pangilinan J."/>
            <person name="LaButti K."/>
            <person name="Riley R."/>
            <person name="Lipzen A."/>
            <person name="Clum A."/>
            <person name="Drula E."/>
            <person name="Henrissat B."/>
            <person name="Kohler A."/>
            <person name="Grigoriev I.V."/>
            <person name="Martin F.M."/>
            <person name="Hacquard S."/>
        </authorList>
    </citation>
    <scope>NUCLEOTIDE SEQUENCE</scope>
    <source>
        <strain evidence="2">MPI-SDFR-AT-0068</strain>
    </source>
</reference>
<proteinExistence type="predicted"/>